<feature type="binding site" evidence="6">
    <location>
        <position position="271"/>
    </location>
    <ligand>
        <name>substrate</name>
    </ligand>
</feature>
<feature type="binding site" evidence="6">
    <location>
        <position position="170"/>
    </location>
    <ligand>
        <name>substrate</name>
    </ligand>
</feature>
<evidence type="ECO:0000256" key="6">
    <source>
        <dbReference type="HAMAP-Rule" id="MF_00313"/>
    </source>
</evidence>
<dbReference type="PROSITE" id="PS50801">
    <property type="entry name" value="STAS"/>
    <property type="match status" value="1"/>
</dbReference>
<evidence type="ECO:0000313" key="8">
    <source>
        <dbReference type="EMBL" id="GGF38194.1"/>
    </source>
</evidence>
<protein>
    <recommendedName>
        <fullName evidence="3 6">Glutaminase</fullName>
        <ecNumber evidence="3 6">3.5.1.2</ecNumber>
    </recommendedName>
</protein>
<dbReference type="SUPFAM" id="SSF56601">
    <property type="entry name" value="beta-lactamase/transpeptidase-like"/>
    <property type="match status" value="1"/>
</dbReference>
<gene>
    <name evidence="6 8" type="primary">glsA</name>
    <name evidence="8" type="ORF">GCM10007298_37370</name>
</gene>
<accession>A0ABQ1V470</accession>
<dbReference type="Proteomes" id="UP000632454">
    <property type="component" value="Unassembled WGS sequence"/>
</dbReference>
<evidence type="ECO:0000256" key="1">
    <source>
        <dbReference type="ARBA" id="ARBA00011076"/>
    </source>
</evidence>
<dbReference type="Pfam" id="PF01740">
    <property type="entry name" value="STAS"/>
    <property type="match status" value="1"/>
</dbReference>
<dbReference type="InterPro" id="IPR012338">
    <property type="entry name" value="Beta-lactam/transpept-like"/>
</dbReference>
<dbReference type="EC" id="3.5.1.2" evidence="3 6"/>
<reference evidence="9" key="1">
    <citation type="journal article" date="2019" name="Int. J. Syst. Evol. Microbiol.">
        <title>The Global Catalogue of Microorganisms (GCM) 10K type strain sequencing project: providing services to taxonomists for standard genome sequencing and annotation.</title>
        <authorList>
            <consortium name="The Broad Institute Genomics Platform"/>
            <consortium name="The Broad Institute Genome Sequencing Center for Infectious Disease"/>
            <person name="Wu L."/>
            <person name="Ma J."/>
        </authorList>
    </citation>
    <scope>NUCLEOTIDE SEQUENCE [LARGE SCALE GENOMIC DNA]</scope>
    <source>
        <strain evidence="9">CCM 7855</strain>
    </source>
</reference>
<dbReference type="InterPro" id="IPR002645">
    <property type="entry name" value="STAS_dom"/>
</dbReference>
<feature type="binding site" evidence="6">
    <location>
        <position position="201"/>
    </location>
    <ligand>
        <name>substrate</name>
    </ligand>
</feature>
<dbReference type="SUPFAM" id="SSF52091">
    <property type="entry name" value="SpoIIaa-like"/>
    <property type="match status" value="1"/>
</dbReference>
<dbReference type="Gene3D" id="3.30.750.24">
    <property type="entry name" value="STAS domain"/>
    <property type="match status" value="1"/>
</dbReference>
<comment type="subunit">
    <text evidence="2 6">Homotetramer.</text>
</comment>
<dbReference type="NCBIfam" id="TIGR03814">
    <property type="entry name" value="Gln_ase"/>
    <property type="match status" value="1"/>
</dbReference>
<dbReference type="InterPro" id="IPR036513">
    <property type="entry name" value="STAS_dom_sf"/>
</dbReference>
<evidence type="ECO:0000313" key="9">
    <source>
        <dbReference type="Proteomes" id="UP000632454"/>
    </source>
</evidence>
<feature type="binding site" evidence="6">
    <location>
        <position position="177"/>
    </location>
    <ligand>
        <name>substrate</name>
    </ligand>
</feature>
<feature type="domain" description="STAS" evidence="7">
    <location>
        <begin position="357"/>
        <end position="460"/>
    </location>
</feature>
<dbReference type="Pfam" id="PF04960">
    <property type="entry name" value="Glutaminase"/>
    <property type="match status" value="1"/>
</dbReference>
<keyword evidence="6" id="KW-0007">Acetylation</keyword>
<dbReference type="PANTHER" id="PTHR12544:SF29">
    <property type="entry name" value="GLUTAMINASE"/>
    <property type="match status" value="1"/>
</dbReference>
<comment type="catalytic activity">
    <reaction evidence="5 6">
        <text>L-glutamine + H2O = L-glutamate + NH4(+)</text>
        <dbReference type="Rhea" id="RHEA:15889"/>
        <dbReference type="ChEBI" id="CHEBI:15377"/>
        <dbReference type="ChEBI" id="CHEBI:28938"/>
        <dbReference type="ChEBI" id="CHEBI:29985"/>
        <dbReference type="ChEBI" id="CHEBI:58359"/>
        <dbReference type="EC" id="3.5.1.2"/>
    </reaction>
</comment>
<feature type="binding site" evidence="6">
    <location>
        <position position="67"/>
    </location>
    <ligand>
        <name>substrate</name>
    </ligand>
</feature>
<dbReference type="PANTHER" id="PTHR12544">
    <property type="entry name" value="GLUTAMINASE"/>
    <property type="match status" value="1"/>
</dbReference>
<dbReference type="Gene3D" id="3.40.710.10">
    <property type="entry name" value="DD-peptidase/beta-lactamase superfamily"/>
    <property type="match status" value="1"/>
</dbReference>
<evidence type="ECO:0000256" key="5">
    <source>
        <dbReference type="ARBA" id="ARBA00049534"/>
    </source>
</evidence>
<evidence type="ECO:0000259" key="7">
    <source>
        <dbReference type="PROSITE" id="PS50801"/>
    </source>
</evidence>
<dbReference type="HAMAP" id="MF_00313">
    <property type="entry name" value="Glutaminase"/>
    <property type="match status" value="1"/>
</dbReference>
<name>A0ABQ1V470_9NOCA</name>
<comment type="similarity">
    <text evidence="1 6">Belongs to the glutaminase family.</text>
</comment>
<keyword evidence="9" id="KW-1185">Reference proteome</keyword>
<dbReference type="EMBL" id="BMCS01000003">
    <property type="protein sequence ID" value="GGF38194.1"/>
    <property type="molecule type" value="Genomic_DNA"/>
</dbReference>
<comment type="caution">
    <text evidence="8">The sequence shown here is derived from an EMBL/GenBank/DDBJ whole genome shotgun (WGS) entry which is preliminary data.</text>
</comment>
<organism evidence="8 9">
    <name type="scientific">Williamsia phyllosphaerae</name>
    <dbReference type="NCBI Taxonomy" id="885042"/>
    <lineage>
        <taxon>Bacteria</taxon>
        <taxon>Bacillati</taxon>
        <taxon>Actinomycetota</taxon>
        <taxon>Actinomycetes</taxon>
        <taxon>Mycobacteriales</taxon>
        <taxon>Nocardiaceae</taxon>
        <taxon>Williamsia</taxon>
    </lineage>
</organism>
<evidence type="ECO:0000256" key="4">
    <source>
        <dbReference type="ARBA" id="ARBA00022801"/>
    </source>
</evidence>
<sequence>MGIMVSVVVDYLRHIETDCVVNNVGELADYIPELAAVDPDRFAVSVAVHDGHVYSIGDSSLEFTIQSISKALTYALALSRRGVETVDAHIGVEPSGEAFNEISVDARTRNPKNPMINAGAITAAALLLDAGHDGDTDTGDVDEAFTRLLDFYSGCAGRRLSMDEAVYRSETASGSRNRAIAYMLESYGVMPADPEDAVDLYFRQCSVRVTTDDLAVIGSTLANGGVNPRTGRRMLDQVVVRRVLSVMTTCGMYDGAGDWVTSVGLPAKSGVGGGILAVLPGQLGIGVYSPRLDEHGNSVRGVRACRHLSADLGLHMFNVARESRVTIRSTYDGHELDVGADRSTVDQVYLRAHRERIRVLELQGDLTFSGTESVVRRVESIRTDADVIIVGLQRVGMIDEVSRRMLIGLRRSLREDGKEWVIVDPDGILVGKNRRSQERLPSNPAEAAITSTMAEAVTVAEDVLLKQAANRD</sequence>
<evidence type="ECO:0000256" key="3">
    <source>
        <dbReference type="ARBA" id="ARBA00012918"/>
    </source>
</evidence>
<keyword evidence="4 6" id="KW-0378">Hydrolase</keyword>
<proteinExistence type="inferred from homology"/>
<feature type="binding site" evidence="6">
    <location>
        <position position="253"/>
    </location>
    <ligand>
        <name>substrate</name>
    </ligand>
</feature>
<evidence type="ECO:0000256" key="2">
    <source>
        <dbReference type="ARBA" id="ARBA00011881"/>
    </source>
</evidence>
<feature type="binding site" evidence="6">
    <location>
        <position position="117"/>
    </location>
    <ligand>
        <name>substrate</name>
    </ligand>
</feature>
<dbReference type="InterPro" id="IPR015868">
    <property type="entry name" value="Glutaminase"/>
</dbReference>